<dbReference type="SUPFAM" id="SSF48726">
    <property type="entry name" value="Immunoglobulin"/>
    <property type="match status" value="2"/>
</dbReference>
<dbReference type="PANTHER" id="PTHR10075">
    <property type="entry name" value="BASIGIN RELATED"/>
    <property type="match status" value="1"/>
</dbReference>
<reference evidence="3 4" key="1">
    <citation type="submission" date="2015-08" db="EMBL/GenBank/DDBJ databases">
        <title>The genome of the Asian arowana (Scleropages formosus).</title>
        <authorList>
            <person name="Tan M.H."/>
            <person name="Gan H.M."/>
            <person name="Croft L.J."/>
            <person name="Austin C.M."/>
        </authorList>
    </citation>
    <scope>NUCLEOTIDE SEQUENCE [LARGE SCALE GENOMIC DNA]</scope>
    <source>
        <strain evidence="3">Aro1</strain>
    </source>
</reference>
<proteinExistence type="predicted"/>
<feature type="domain" description="Ig-like" evidence="2">
    <location>
        <begin position="131"/>
        <end position="185"/>
    </location>
</feature>
<dbReference type="GO" id="GO:0007156">
    <property type="term" value="P:homophilic cell adhesion via plasma membrane adhesion molecules"/>
    <property type="evidence" value="ECO:0007669"/>
    <property type="project" value="TreeGrafter"/>
</dbReference>
<dbReference type="InterPro" id="IPR036179">
    <property type="entry name" value="Ig-like_dom_sf"/>
</dbReference>
<organism evidence="3 4">
    <name type="scientific">Scleropages formosus</name>
    <name type="common">Asian bonytongue</name>
    <name type="synonym">Osteoglossum formosum</name>
    <dbReference type="NCBI Taxonomy" id="113540"/>
    <lineage>
        <taxon>Eukaryota</taxon>
        <taxon>Metazoa</taxon>
        <taxon>Chordata</taxon>
        <taxon>Craniata</taxon>
        <taxon>Vertebrata</taxon>
        <taxon>Euteleostomi</taxon>
        <taxon>Actinopterygii</taxon>
        <taxon>Neopterygii</taxon>
        <taxon>Teleostei</taxon>
        <taxon>Osteoglossocephala</taxon>
        <taxon>Osteoglossomorpha</taxon>
        <taxon>Osteoglossiformes</taxon>
        <taxon>Osteoglossidae</taxon>
        <taxon>Scleropages</taxon>
    </lineage>
</organism>
<gene>
    <name evidence="3" type="ORF">Z043_107259</name>
</gene>
<dbReference type="GO" id="GO:0070593">
    <property type="term" value="P:dendrite self-avoidance"/>
    <property type="evidence" value="ECO:0007669"/>
    <property type="project" value="TreeGrafter"/>
</dbReference>
<evidence type="ECO:0000313" key="3">
    <source>
        <dbReference type="EMBL" id="KPP73641.1"/>
    </source>
</evidence>
<dbReference type="STRING" id="113540.ENSSFOP00015006560"/>
<dbReference type="GO" id="GO:0007411">
    <property type="term" value="P:axon guidance"/>
    <property type="evidence" value="ECO:0007669"/>
    <property type="project" value="TreeGrafter"/>
</dbReference>
<evidence type="ECO:0000313" key="4">
    <source>
        <dbReference type="Proteomes" id="UP000034805"/>
    </source>
</evidence>
<protein>
    <recommendedName>
        <fullName evidence="2">Ig-like domain-containing protein</fullName>
    </recommendedName>
</protein>
<dbReference type="Gene3D" id="2.60.40.10">
    <property type="entry name" value="Immunoglobulins"/>
    <property type="match status" value="2"/>
</dbReference>
<dbReference type="AlphaFoldDB" id="A0A0N8K111"/>
<dbReference type="GO" id="GO:0030424">
    <property type="term" value="C:axon"/>
    <property type="evidence" value="ECO:0007669"/>
    <property type="project" value="TreeGrafter"/>
</dbReference>
<dbReference type="InterPro" id="IPR007110">
    <property type="entry name" value="Ig-like_dom"/>
</dbReference>
<dbReference type="GO" id="GO:0005886">
    <property type="term" value="C:plasma membrane"/>
    <property type="evidence" value="ECO:0007669"/>
    <property type="project" value="TreeGrafter"/>
</dbReference>
<accession>A0A0N8K111</accession>
<name>A0A0N8K111_SCLFO</name>
<dbReference type="InterPro" id="IPR013151">
    <property type="entry name" value="Immunoglobulin_dom"/>
</dbReference>
<evidence type="ECO:0000256" key="1">
    <source>
        <dbReference type="ARBA" id="ARBA00023319"/>
    </source>
</evidence>
<sequence length="185" mass="20228">LPGRWVRSPSSTGSLKPTADSWQLTFKPTVGKVLLSVGMEAKLNCSIDIPILSLEPTIVWWKDGLELHGSLQAVVNDLHTAVQGVSQEMVTLLSTLRSVLRDHAGEYVCKLNVSDAMIKSQPIVIQVEGLPMFTRHPEDVNVTRGTPFSLSCDAVGPPEPITILWLRDYSRMTVDSGSPQNITVP</sequence>
<dbReference type="GO" id="GO:0098632">
    <property type="term" value="F:cell-cell adhesion mediator activity"/>
    <property type="evidence" value="ECO:0007669"/>
    <property type="project" value="TreeGrafter"/>
</dbReference>
<evidence type="ECO:0000259" key="2">
    <source>
        <dbReference type="PROSITE" id="PS50835"/>
    </source>
</evidence>
<keyword evidence="1" id="KW-0393">Immunoglobulin domain</keyword>
<dbReference type="InterPro" id="IPR013783">
    <property type="entry name" value="Ig-like_fold"/>
</dbReference>
<feature type="non-terminal residue" evidence="3">
    <location>
        <position position="1"/>
    </location>
</feature>
<comment type="caution">
    <text evidence="3">The sequence shown here is derived from an EMBL/GenBank/DDBJ whole genome shotgun (WGS) entry which is preliminary data.</text>
</comment>
<feature type="domain" description="Ig-like" evidence="2">
    <location>
        <begin position="28"/>
        <end position="119"/>
    </location>
</feature>
<dbReference type="Pfam" id="PF00047">
    <property type="entry name" value="ig"/>
    <property type="match status" value="1"/>
</dbReference>
<dbReference type="EMBL" id="JARO02002061">
    <property type="protein sequence ID" value="KPP73641.1"/>
    <property type="molecule type" value="Genomic_DNA"/>
</dbReference>
<dbReference type="PANTHER" id="PTHR10075:SF100">
    <property type="entry name" value="FASCICLIN-2"/>
    <property type="match status" value="1"/>
</dbReference>
<dbReference type="Proteomes" id="UP000034805">
    <property type="component" value="Unassembled WGS sequence"/>
</dbReference>
<dbReference type="PROSITE" id="PS50835">
    <property type="entry name" value="IG_LIKE"/>
    <property type="match status" value="2"/>
</dbReference>
<feature type="non-terminal residue" evidence="3">
    <location>
        <position position="185"/>
    </location>
</feature>